<keyword evidence="1" id="KW-0472">Membrane</keyword>
<keyword evidence="1" id="KW-1133">Transmembrane helix</keyword>
<evidence type="ECO:0000313" key="3">
    <source>
        <dbReference type="Proteomes" id="UP000051448"/>
    </source>
</evidence>
<dbReference type="EMBL" id="AZDX01000017">
    <property type="protein sequence ID" value="KRL06647.1"/>
    <property type="molecule type" value="Genomic_DNA"/>
</dbReference>
<keyword evidence="3" id="KW-1185">Reference proteome</keyword>
<feature type="transmembrane region" description="Helical" evidence="1">
    <location>
        <begin position="86"/>
        <end position="108"/>
    </location>
</feature>
<dbReference type="Pfam" id="PF04020">
    <property type="entry name" value="Phage_holin_4_2"/>
    <property type="match status" value="1"/>
</dbReference>
<dbReference type="OrthoDB" id="7205479at2"/>
<dbReference type="InterPro" id="IPR007165">
    <property type="entry name" value="Phage_holin_4_2"/>
</dbReference>
<dbReference type="AlphaFoldDB" id="A0A0R1MEQ9"/>
<dbReference type="PANTHER" id="PTHR37309:SF1">
    <property type="entry name" value="SLR0284 PROTEIN"/>
    <property type="match status" value="1"/>
</dbReference>
<dbReference type="STRING" id="1423759.FC92_GL000507"/>
<dbReference type="RefSeq" id="WP_057869631.1">
    <property type="nucleotide sequence ID" value="NZ_AZDX01000017.1"/>
</dbReference>
<evidence type="ECO:0000313" key="2">
    <source>
        <dbReference type="EMBL" id="KRL06647.1"/>
    </source>
</evidence>
<organism evidence="2 3">
    <name type="scientific">Liquorilactobacillus hordei DSM 19519</name>
    <dbReference type="NCBI Taxonomy" id="1423759"/>
    <lineage>
        <taxon>Bacteria</taxon>
        <taxon>Bacillati</taxon>
        <taxon>Bacillota</taxon>
        <taxon>Bacilli</taxon>
        <taxon>Lactobacillales</taxon>
        <taxon>Lactobacillaceae</taxon>
        <taxon>Liquorilactobacillus</taxon>
    </lineage>
</organism>
<dbReference type="GeneID" id="98310585"/>
<feature type="transmembrane region" description="Helical" evidence="1">
    <location>
        <begin position="30"/>
        <end position="47"/>
    </location>
</feature>
<protein>
    <recommendedName>
        <fullName evidence="4">Integral inner membrane protein</fullName>
    </recommendedName>
</protein>
<evidence type="ECO:0000256" key="1">
    <source>
        <dbReference type="SAM" id="Phobius"/>
    </source>
</evidence>
<dbReference type="PATRIC" id="fig|1423759.3.peg.545"/>
<name>A0A0R1MEQ9_9LACO</name>
<sequence length="114" mass="12649">MSFWRRALVNAVVFVSAAGFFPQAFHVSSIWISLLAAVILGLLNMFVKPILLLFSLPITFMTLGLFYFVINGFMLELTSYLVGSSFAFANFGAAFLLALVLSLVNIVITNYLKR</sequence>
<accession>A0A0R1MEQ9</accession>
<gene>
    <name evidence="2" type="ORF">FC92_GL000507</name>
</gene>
<dbReference type="PANTHER" id="PTHR37309">
    <property type="entry name" value="SLR0284 PROTEIN"/>
    <property type="match status" value="1"/>
</dbReference>
<keyword evidence="1" id="KW-0812">Transmembrane</keyword>
<reference evidence="2 3" key="1">
    <citation type="journal article" date="2015" name="Genome Announc.">
        <title>Expanding the biotechnology potential of lactobacilli through comparative genomics of 213 strains and associated genera.</title>
        <authorList>
            <person name="Sun Z."/>
            <person name="Harris H.M."/>
            <person name="McCann A."/>
            <person name="Guo C."/>
            <person name="Argimon S."/>
            <person name="Zhang W."/>
            <person name="Yang X."/>
            <person name="Jeffery I.B."/>
            <person name="Cooney J.C."/>
            <person name="Kagawa T.F."/>
            <person name="Liu W."/>
            <person name="Song Y."/>
            <person name="Salvetti E."/>
            <person name="Wrobel A."/>
            <person name="Rasinkangas P."/>
            <person name="Parkhill J."/>
            <person name="Rea M.C."/>
            <person name="O'Sullivan O."/>
            <person name="Ritari J."/>
            <person name="Douillard F.P."/>
            <person name="Paul Ross R."/>
            <person name="Yang R."/>
            <person name="Briner A.E."/>
            <person name="Felis G.E."/>
            <person name="de Vos W.M."/>
            <person name="Barrangou R."/>
            <person name="Klaenhammer T.R."/>
            <person name="Caufield P.W."/>
            <person name="Cui Y."/>
            <person name="Zhang H."/>
            <person name="O'Toole P.W."/>
        </authorList>
    </citation>
    <scope>NUCLEOTIDE SEQUENCE [LARGE SCALE GENOMIC DNA]</scope>
    <source>
        <strain evidence="2 3">DSM 19519</strain>
    </source>
</reference>
<feature type="transmembrane region" description="Helical" evidence="1">
    <location>
        <begin position="54"/>
        <end position="74"/>
    </location>
</feature>
<feature type="transmembrane region" description="Helical" evidence="1">
    <location>
        <begin position="7"/>
        <end position="24"/>
    </location>
</feature>
<proteinExistence type="predicted"/>
<evidence type="ECO:0008006" key="4">
    <source>
        <dbReference type="Google" id="ProtNLM"/>
    </source>
</evidence>
<dbReference type="Proteomes" id="UP000051448">
    <property type="component" value="Unassembled WGS sequence"/>
</dbReference>
<comment type="caution">
    <text evidence="2">The sequence shown here is derived from an EMBL/GenBank/DDBJ whole genome shotgun (WGS) entry which is preliminary data.</text>
</comment>